<dbReference type="InterPro" id="IPR001645">
    <property type="entry name" value="Folylpolyglutamate_synth"/>
</dbReference>
<keyword evidence="9" id="KW-0479">Metal-binding</keyword>
<dbReference type="InterPro" id="IPR004101">
    <property type="entry name" value="Mur_ligase_C"/>
</dbReference>
<dbReference type="NCBIfam" id="TIGR01499">
    <property type="entry name" value="folC"/>
    <property type="match status" value="1"/>
</dbReference>
<sequence length="405" mass="45365">MLTYKETLDWLFSQLPMYQRAGKAAYKADLQNTINLDNYLGNPHKAYKTIHLAGTNGKGSTSHMIASVLQEAGYKVGLYTSPHLKDFRERIRINGKMCTEQFVIDFIHKHQTFFKNNQLSFFEMTVGMAFQYFKEENVDIAVIETGLGGRLDSTNIITPIISAITNIDKDHTAILGNTYSKIAIEKAGIIKNSVPVVIGEKRSYLKQLFTQIANELDSPIHIIDHRTTSLPTDLKGNYQKSNVRVASKMIELISPTHFTITKEHISKGLLSVAHNTGLRGRYDVINEHPKTILDTAHNVAGINLLINQVKKESFQELHIVLGMVSDKDADSVIQFLPKNATYYISTPNIPRGMKKNILSSHLNNHNLPNTIFTTLNQAFEAAKTAAKHEDLILVTGSTFVISEII</sequence>
<evidence type="ECO:0000256" key="17">
    <source>
        <dbReference type="ARBA" id="ARBA00047493"/>
    </source>
</evidence>
<keyword evidence="24" id="KW-1185">Reference proteome</keyword>
<evidence type="ECO:0000256" key="9">
    <source>
        <dbReference type="ARBA" id="ARBA00022723"/>
    </source>
</evidence>
<keyword evidence="12" id="KW-0460">Magnesium</keyword>
<dbReference type="GO" id="GO:0046656">
    <property type="term" value="P:folic acid biosynthetic process"/>
    <property type="evidence" value="ECO:0007669"/>
    <property type="project" value="UniProtKB-KW"/>
</dbReference>
<evidence type="ECO:0000259" key="21">
    <source>
        <dbReference type="Pfam" id="PF02875"/>
    </source>
</evidence>
<protein>
    <recommendedName>
        <fullName evidence="7">Dihydrofolate synthase/folylpolyglutamate synthase</fullName>
        <ecNumber evidence="5">6.3.2.12</ecNumber>
        <ecNumber evidence="6">6.3.2.17</ecNumber>
    </recommendedName>
    <alternativeName>
        <fullName evidence="16">Folylpoly-gamma-glutamate synthetase-dihydrofolate synthetase</fullName>
    </alternativeName>
    <alternativeName>
        <fullName evidence="14">Folylpolyglutamate synthetase</fullName>
    </alternativeName>
    <alternativeName>
        <fullName evidence="15">Tetrahydrofolylpolyglutamate synthase</fullName>
    </alternativeName>
</protein>
<dbReference type="GO" id="GO:0008841">
    <property type="term" value="F:dihydrofolate synthase activity"/>
    <property type="evidence" value="ECO:0007669"/>
    <property type="project" value="UniProtKB-EC"/>
</dbReference>
<comment type="similarity">
    <text evidence="4">Belongs to the folylpolyglutamate synthase family.</text>
</comment>
<keyword evidence="13" id="KW-0289">Folate biosynthesis</keyword>
<dbReference type="PANTHER" id="PTHR11136:SF0">
    <property type="entry name" value="DIHYDROFOLATE SYNTHETASE-RELATED"/>
    <property type="match status" value="1"/>
</dbReference>
<comment type="caution">
    <text evidence="23">The sequence shown here is derived from an EMBL/GenBank/DDBJ whole genome shotgun (WGS) entry which is preliminary data.</text>
</comment>
<evidence type="ECO:0000313" key="23">
    <source>
        <dbReference type="EMBL" id="PPK94493.1"/>
    </source>
</evidence>
<dbReference type="EMBL" id="PTJE01000004">
    <property type="protein sequence ID" value="PPK94493.1"/>
    <property type="molecule type" value="Genomic_DNA"/>
</dbReference>
<keyword evidence="11" id="KW-0067">ATP-binding</keyword>
<comment type="catalytic activity">
    <reaction evidence="19">
        <text>(6R)-5,10-methylenetetrahydrofolyl-(gamma-L-Glu)(n) + L-glutamate + ATP = (6R)-5,10-methylenetetrahydrofolyl-(gamma-L-Glu)(n+1) + ADP + phosphate + H(+)</text>
        <dbReference type="Rhea" id="RHEA:51912"/>
        <dbReference type="Rhea" id="RHEA-COMP:13257"/>
        <dbReference type="Rhea" id="RHEA-COMP:13258"/>
        <dbReference type="ChEBI" id="CHEBI:15378"/>
        <dbReference type="ChEBI" id="CHEBI:29985"/>
        <dbReference type="ChEBI" id="CHEBI:30616"/>
        <dbReference type="ChEBI" id="CHEBI:43474"/>
        <dbReference type="ChEBI" id="CHEBI:136572"/>
        <dbReference type="ChEBI" id="CHEBI:456216"/>
        <dbReference type="EC" id="6.3.2.17"/>
    </reaction>
</comment>
<evidence type="ECO:0000256" key="8">
    <source>
        <dbReference type="ARBA" id="ARBA00022598"/>
    </source>
</evidence>
<evidence type="ECO:0000259" key="22">
    <source>
        <dbReference type="Pfam" id="PF08245"/>
    </source>
</evidence>
<comment type="function">
    <text evidence="1">Functions in two distinct reactions of the de novo folate biosynthetic pathway. Catalyzes the addition of a glutamate residue to dihydropteroate (7,8-dihydropteroate or H2Pte) to form dihydrofolate (7,8-dihydrofolate monoglutamate or H2Pte-Glu). Also catalyzes successive additions of L-glutamate to tetrahydrofolate or 10-formyltetrahydrofolate or 5,10-methylenetetrahydrofolate, leading to folylpolyglutamate derivatives.</text>
</comment>
<evidence type="ECO:0000256" key="6">
    <source>
        <dbReference type="ARBA" id="ARBA00013025"/>
    </source>
</evidence>
<evidence type="ECO:0000256" key="12">
    <source>
        <dbReference type="ARBA" id="ARBA00022842"/>
    </source>
</evidence>
<dbReference type="Gene3D" id="3.40.1190.10">
    <property type="entry name" value="Mur-like, catalytic domain"/>
    <property type="match status" value="1"/>
</dbReference>
<evidence type="ECO:0000313" key="24">
    <source>
        <dbReference type="Proteomes" id="UP000239002"/>
    </source>
</evidence>
<evidence type="ECO:0000256" key="3">
    <source>
        <dbReference type="ARBA" id="ARBA00005150"/>
    </source>
</evidence>
<dbReference type="Proteomes" id="UP000239002">
    <property type="component" value="Unassembled WGS sequence"/>
</dbReference>
<gene>
    <name evidence="23" type="ORF">LY01_02133</name>
</gene>
<evidence type="ECO:0000256" key="15">
    <source>
        <dbReference type="ARBA" id="ARBA00030592"/>
    </source>
</evidence>
<dbReference type="EC" id="6.3.2.17" evidence="6"/>
<evidence type="ECO:0000256" key="2">
    <source>
        <dbReference type="ARBA" id="ARBA00004799"/>
    </source>
</evidence>
<dbReference type="GO" id="GO:0005737">
    <property type="term" value="C:cytoplasm"/>
    <property type="evidence" value="ECO:0007669"/>
    <property type="project" value="TreeGrafter"/>
</dbReference>
<reference evidence="23 24" key="1">
    <citation type="submission" date="2018-02" db="EMBL/GenBank/DDBJ databases">
        <title>Genomic Encyclopedia of Archaeal and Bacterial Type Strains, Phase II (KMG-II): from individual species to whole genera.</title>
        <authorList>
            <person name="Goeker M."/>
        </authorList>
    </citation>
    <scope>NUCLEOTIDE SEQUENCE [LARGE SCALE GENOMIC DNA]</scope>
    <source>
        <strain evidence="23 24">DSM 16809</strain>
    </source>
</reference>
<dbReference type="Pfam" id="PF08245">
    <property type="entry name" value="Mur_ligase_M"/>
    <property type="match status" value="1"/>
</dbReference>
<dbReference type="SUPFAM" id="SSF53623">
    <property type="entry name" value="MurD-like peptide ligases, catalytic domain"/>
    <property type="match status" value="1"/>
</dbReference>
<dbReference type="PIRSF" id="PIRSF001563">
    <property type="entry name" value="Folylpolyglu_synth"/>
    <property type="match status" value="1"/>
</dbReference>
<comment type="catalytic activity">
    <reaction evidence="18">
        <text>10-formyltetrahydrofolyl-(gamma-L-Glu)(n) + L-glutamate + ATP = 10-formyltetrahydrofolyl-(gamma-L-Glu)(n+1) + ADP + phosphate + H(+)</text>
        <dbReference type="Rhea" id="RHEA:51904"/>
        <dbReference type="Rhea" id="RHEA-COMP:13088"/>
        <dbReference type="Rhea" id="RHEA-COMP:14300"/>
        <dbReference type="ChEBI" id="CHEBI:15378"/>
        <dbReference type="ChEBI" id="CHEBI:29985"/>
        <dbReference type="ChEBI" id="CHEBI:30616"/>
        <dbReference type="ChEBI" id="CHEBI:43474"/>
        <dbReference type="ChEBI" id="CHEBI:134413"/>
        <dbReference type="ChEBI" id="CHEBI:456216"/>
        <dbReference type="EC" id="6.3.2.17"/>
    </reaction>
</comment>
<keyword evidence="10" id="KW-0547">Nucleotide-binding</keyword>
<dbReference type="PROSITE" id="PS01011">
    <property type="entry name" value="FOLYLPOLYGLU_SYNT_1"/>
    <property type="match status" value="1"/>
</dbReference>
<dbReference type="InterPro" id="IPR036615">
    <property type="entry name" value="Mur_ligase_C_dom_sf"/>
</dbReference>
<comment type="catalytic activity">
    <reaction evidence="17">
        <text>(6S)-5,6,7,8-tetrahydrofolyl-(gamma-L-Glu)(n) + L-glutamate + ATP = (6S)-5,6,7,8-tetrahydrofolyl-(gamma-L-Glu)(n+1) + ADP + phosphate + H(+)</text>
        <dbReference type="Rhea" id="RHEA:10580"/>
        <dbReference type="Rhea" id="RHEA-COMP:14738"/>
        <dbReference type="Rhea" id="RHEA-COMP:14740"/>
        <dbReference type="ChEBI" id="CHEBI:15378"/>
        <dbReference type="ChEBI" id="CHEBI:29985"/>
        <dbReference type="ChEBI" id="CHEBI:30616"/>
        <dbReference type="ChEBI" id="CHEBI:43474"/>
        <dbReference type="ChEBI" id="CHEBI:141005"/>
        <dbReference type="ChEBI" id="CHEBI:456216"/>
        <dbReference type="EC" id="6.3.2.17"/>
    </reaction>
</comment>
<comment type="pathway">
    <text evidence="2">Cofactor biosynthesis; tetrahydrofolate biosynthesis; 7,8-dihydrofolate from 2-amino-4-hydroxy-6-hydroxymethyl-7,8-dihydropteridine diphosphate and 4-aminobenzoate: step 2/2.</text>
</comment>
<dbReference type="SUPFAM" id="SSF53244">
    <property type="entry name" value="MurD-like peptide ligases, peptide-binding domain"/>
    <property type="match status" value="1"/>
</dbReference>
<evidence type="ECO:0000256" key="4">
    <source>
        <dbReference type="ARBA" id="ARBA00008276"/>
    </source>
</evidence>
<dbReference type="InterPro" id="IPR036565">
    <property type="entry name" value="Mur-like_cat_sf"/>
</dbReference>
<dbReference type="PANTHER" id="PTHR11136">
    <property type="entry name" value="FOLYLPOLYGLUTAMATE SYNTHASE-RELATED"/>
    <property type="match status" value="1"/>
</dbReference>
<evidence type="ECO:0000256" key="20">
    <source>
        <dbReference type="ARBA" id="ARBA00049161"/>
    </source>
</evidence>
<comment type="catalytic activity">
    <reaction evidence="20">
        <text>7,8-dihydropteroate + L-glutamate + ATP = 7,8-dihydrofolate + ADP + phosphate + H(+)</text>
        <dbReference type="Rhea" id="RHEA:23584"/>
        <dbReference type="ChEBI" id="CHEBI:15378"/>
        <dbReference type="ChEBI" id="CHEBI:17839"/>
        <dbReference type="ChEBI" id="CHEBI:29985"/>
        <dbReference type="ChEBI" id="CHEBI:30616"/>
        <dbReference type="ChEBI" id="CHEBI:43474"/>
        <dbReference type="ChEBI" id="CHEBI:57451"/>
        <dbReference type="ChEBI" id="CHEBI:456216"/>
        <dbReference type="EC" id="6.3.2.12"/>
    </reaction>
</comment>
<dbReference type="InterPro" id="IPR018109">
    <property type="entry name" value="Folylpolyglutamate_synth_CS"/>
</dbReference>
<organism evidence="23 24">
    <name type="scientific">Nonlabens xylanidelens</name>
    <dbReference type="NCBI Taxonomy" id="191564"/>
    <lineage>
        <taxon>Bacteria</taxon>
        <taxon>Pseudomonadati</taxon>
        <taxon>Bacteroidota</taxon>
        <taxon>Flavobacteriia</taxon>
        <taxon>Flavobacteriales</taxon>
        <taxon>Flavobacteriaceae</taxon>
        <taxon>Nonlabens</taxon>
    </lineage>
</organism>
<proteinExistence type="inferred from homology"/>
<name>A0A2S6IJT5_9FLAO</name>
<evidence type="ECO:0000256" key="5">
    <source>
        <dbReference type="ARBA" id="ARBA00013023"/>
    </source>
</evidence>
<evidence type="ECO:0000256" key="16">
    <source>
        <dbReference type="ARBA" id="ARBA00032510"/>
    </source>
</evidence>
<keyword evidence="8" id="KW-0436">Ligase</keyword>
<evidence type="ECO:0000256" key="19">
    <source>
        <dbReference type="ARBA" id="ARBA00049035"/>
    </source>
</evidence>
<dbReference type="Pfam" id="PF02875">
    <property type="entry name" value="Mur_ligase_C"/>
    <property type="match status" value="1"/>
</dbReference>
<evidence type="ECO:0000256" key="18">
    <source>
        <dbReference type="ARBA" id="ARBA00047808"/>
    </source>
</evidence>
<evidence type="ECO:0000256" key="10">
    <source>
        <dbReference type="ARBA" id="ARBA00022741"/>
    </source>
</evidence>
<feature type="domain" description="Mur ligase central" evidence="22">
    <location>
        <begin position="53"/>
        <end position="229"/>
    </location>
</feature>
<evidence type="ECO:0000256" key="7">
    <source>
        <dbReference type="ARBA" id="ARBA00019357"/>
    </source>
</evidence>
<accession>A0A2S6IJT5</accession>
<evidence type="ECO:0000256" key="13">
    <source>
        <dbReference type="ARBA" id="ARBA00022909"/>
    </source>
</evidence>
<feature type="domain" description="Mur ligase C-terminal" evidence="21">
    <location>
        <begin position="280"/>
        <end position="397"/>
    </location>
</feature>
<dbReference type="Gene3D" id="3.90.190.20">
    <property type="entry name" value="Mur ligase, C-terminal domain"/>
    <property type="match status" value="1"/>
</dbReference>
<comment type="pathway">
    <text evidence="3">Cofactor biosynthesis; tetrahydrofolylpolyglutamate biosynthesis.</text>
</comment>
<dbReference type="EC" id="6.3.2.12" evidence="5"/>
<evidence type="ECO:0000256" key="1">
    <source>
        <dbReference type="ARBA" id="ARBA00002714"/>
    </source>
</evidence>
<dbReference type="GO" id="GO:0005524">
    <property type="term" value="F:ATP binding"/>
    <property type="evidence" value="ECO:0007669"/>
    <property type="project" value="UniProtKB-KW"/>
</dbReference>
<dbReference type="GO" id="GO:0004326">
    <property type="term" value="F:tetrahydrofolylpolyglutamate synthase activity"/>
    <property type="evidence" value="ECO:0007669"/>
    <property type="project" value="UniProtKB-EC"/>
</dbReference>
<evidence type="ECO:0000256" key="11">
    <source>
        <dbReference type="ARBA" id="ARBA00022840"/>
    </source>
</evidence>
<evidence type="ECO:0000256" key="14">
    <source>
        <dbReference type="ARBA" id="ARBA00030048"/>
    </source>
</evidence>
<dbReference type="AlphaFoldDB" id="A0A2S6IJT5"/>
<dbReference type="PROSITE" id="PS01012">
    <property type="entry name" value="FOLYLPOLYGLU_SYNT_2"/>
    <property type="match status" value="1"/>
</dbReference>
<dbReference type="GO" id="GO:0046872">
    <property type="term" value="F:metal ion binding"/>
    <property type="evidence" value="ECO:0007669"/>
    <property type="project" value="UniProtKB-KW"/>
</dbReference>
<dbReference type="InterPro" id="IPR013221">
    <property type="entry name" value="Mur_ligase_cen"/>
</dbReference>